<comment type="subunit">
    <text evidence="6">Component of the Mediator complex.</text>
</comment>
<keyword evidence="4 6" id="KW-0539">Nucleus</keyword>
<keyword evidence="6" id="KW-0010">Activator</keyword>
<accession>A0A1Y3BE87</accession>
<dbReference type="GO" id="GO:0016592">
    <property type="term" value="C:mediator complex"/>
    <property type="evidence" value="ECO:0007669"/>
    <property type="project" value="InterPro"/>
</dbReference>
<dbReference type="PANTHER" id="PTHR12465:SF0">
    <property type="entry name" value="MEDIATOR OF RNA POLYMERASE II TRANSCRIPTION SUBUNIT 20"/>
    <property type="match status" value="1"/>
</dbReference>
<proteinExistence type="inferred from homology"/>
<dbReference type="OrthoDB" id="1854899at2759"/>
<evidence type="ECO:0000256" key="2">
    <source>
        <dbReference type="ARBA" id="ARBA00010743"/>
    </source>
</evidence>
<comment type="similarity">
    <text evidence="2 6">Belongs to the Mediator complex subunit 20 family.</text>
</comment>
<dbReference type="AlphaFoldDB" id="A0A1Y3BE87"/>
<evidence type="ECO:0000313" key="9">
    <source>
        <dbReference type="Proteomes" id="UP000194236"/>
    </source>
</evidence>
<dbReference type="GO" id="GO:0003713">
    <property type="term" value="F:transcription coactivator activity"/>
    <property type="evidence" value="ECO:0007669"/>
    <property type="project" value="TreeGrafter"/>
</dbReference>
<dbReference type="Pfam" id="PF08612">
    <property type="entry name" value="Med20"/>
    <property type="match status" value="1"/>
</dbReference>
<evidence type="ECO:0000256" key="5">
    <source>
        <dbReference type="ARBA" id="ARBA00031954"/>
    </source>
</evidence>
<evidence type="ECO:0000256" key="4">
    <source>
        <dbReference type="ARBA" id="ARBA00023242"/>
    </source>
</evidence>
<gene>
    <name evidence="6" type="primary">MED20</name>
    <name evidence="8" type="ORF">BLA29_003321</name>
</gene>
<evidence type="ECO:0000256" key="1">
    <source>
        <dbReference type="ARBA" id="ARBA00004123"/>
    </source>
</evidence>
<keyword evidence="7" id="KW-0812">Transmembrane</keyword>
<organism evidence="8 9">
    <name type="scientific">Euroglyphus maynei</name>
    <name type="common">Mayne's house dust mite</name>
    <dbReference type="NCBI Taxonomy" id="6958"/>
    <lineage>
        <taxon>Eukaryota</taxon>
        <taxon>Metazoa</taxon>
        <taxon>Ecdysozoa</taxon>
        <taxon>Arthropoda</taxon>
        <taxon>Chelicerata</taxon>
        <taxon>Arachnida</taxon>
        <taxon>Acari</taxon>
        <taxon>Acariformes</taxon>
        <taxon>Sarcoptiformes</taxon>
        <taxon>Astigmata</taxon>
        <taxon>Psoroptidia</taxon>
        <taxon>Analgoidea</taxon>
        <taxon>Pyroglyphidae</taxon>
        <taxon>Pyroglyphinae</taxon>
        <taxon>Euroglyphus</taxon>
    </lineage>
</organism>
<evidence type="ECO:0000256" key="7">
    <source>
        <dbReference type="SAM" id="Phobius"/>
    </source>
</evidence>
<comment type="caution">
    <text evidence="8">The sequence shown here is derived from an EMBL/GenBank/DDBJ whole genome shotgun (WGS) entry which is preliminary data.</text>
</comment>
<dbReference type="PANTHER" id="PTHR12465">
    <property type="entry name" value="UBIQUITIN SPECIFIC PROTEASE HOMOLOG 49"/>
    <property type="match status" value="1"/>
</dbReference>
<name>A0A1Y3BE87_EURMA</name>
<dbReference type="EMBL" id="MUJZ01028494">
    <property type="protein sequence ID" value="OTF78314.1"/>
    <property type="molecule type" value="Genomic_DNA"/>
</dbReference>
<evidence type="ECO:0000256" key="3">
    <source>
        <dbReference type="ARBA" id="ARBA00019690"/>
    </source>
</evidence>
<keyword evidence="7" id="KW-1133">Transmembrane helix</keyword>
<evidence type="ECO:0000256" key="6">
    <source>
        <dbReference type="RuleBase" id="RU364152"/>
    </source>
</evidence>
<keyword evidence="7" id="KW-0472">Membrane</keyword>
<keyword evidence="6" id="KW-0804">Transcription</keyword>
<comment type="function">
    <text evidence="6">Component of the Mediator complex, a coactivator involved in the regulated transcription of nearly all RNA polymerase II-dependent genes. Mediator functions as a bridge to convey information from gene-specific regulatory proteins to the basal RNA polymerase II transcription machinery. Mediator is recruited to promoters by direct interactions with regulatory proteins and serves as a scaffold for the assembly of a functional preinitiation complex with RNA polymerase II and the general transcription factors.</text>
</comment>
<feature type="transmembrane region" description="Helical" evidence="7">
    <location>
        <begin position="20"/>
        <end position="39"/>
    </location>
</feature>
<comment type="subcellular location">
    <subcellularLocation>
        <location evidence="1 6">Nucleus</location>
    </subcellularLocation>
</comment>
<dbReference type="Proteomes" id="UP000194236">
    <property type="component" value="Unassembled WGS sequence"/>
</dbReference>
<dbReference type="InterPro" id="IPR013921">
    <property type="entry name" value="Mediator_Med20"/>
</dbReference>
<sequence>MNLMNKQYENCREISGNFSLLLFLATFLIFFCSIVPKMVVSSVHIVSDFAAGPQMVETFQTNLETLGAKKSGNFLIECDTYYSNSAIFPTQKLLNLLQSSEYPASAFSLIENGSTIVADSSFEQIINNLSNFYSSKKMARIEVRGQKFTLGDFIVKLGSCTMGASFKAVVAEIEYGPCSVPNACWDLIKELGRSFVGPSISKPNQHLLARMNELYSPVDTIHQYNDIFNQIKKQTPQGNTM</sequence>
<dbReference type="GO" id="GO:0006357">
    <property type="term" value="P:regulation of transcription by RNA polymerase II"/>
    <property type="evidence" value="ECO:0007669"/>
    <property type="project" value="InterPro"/>
</dbReference>
<keyword evidence="6" id="KW-0805">Transcription regulation</keyword>
<evidence type="ECO:0000313" key="8">
    <source>
        <dbReference type="EMBL" id="OTF78314.1"/>
    </source>
</evidence>
<reference evidence="8 9" key="1">
    <citation type="submission" date="2017-03" db="EMBL/GenBank/DDBJ databases">
        <title>Genome Survey of Euroglyphus maynei.</title>
        <authorList>
            <person name="Arlian L.G."/>
            <person name="Morgan M.S."/>
            <person name="Rider S.D."/>
        </authorList>
    </citation>
    <scope>NUCLEOTIDE SEQUENCE [LARGE SCALE GENOMIC DNA]</scope>
    <source>
        <strain evidence="8">Arlian Lab</strain>
        <tissue evidence="8">Whole body</tissue>
    </source>
</reference>
<protein>
    <recommendedName>
        <fullName evidence="3 6">Mediator of RNA polymerase II transcription subunit 20</fullName>
    </recommendedName>
    <alternativeName>
        <fullName evidence="5 6">Mediator complex subunit 20</fullName>
    </alternativeName>
</protein>
<keyword evidence="9" id="KW-1185">Reference proteome</keyword>